<accession>A0AAD4QKF4</accession>
<organism evidence="2 3">
    <name type="scientific">Multifurca ochricompacta</name>
    <dbReference type="NCBI Taxonomy" id="376703"/>
    <lineage>
        <taxon>Eukaryota</taxon>
        <taxon>Fungi</taxon>
        <taxon>Dikarya</taxon>
        <taxon>Basidiomycota</taxon>
        <taxon>Agaricomycotina</taxon>
        <taxon>Agaricomycetes</taxon>
        <taxon>Russulales</taxon>
        <taxon>Russulaceae</taxon>
        <taxon>Multifurca</taxon>
    </lineage>
</organism>
<dbReference type="Proteomes" id="UP001203297">
    <property type="component" value="Unassembled WGS sequence"/>
</dbReference>
<protein>
    <submittedName>
        <fullName evidence="2">Uncharacterized protein</fullName>
    </submittedName>
</protein>
<evidence type="ECO:0000313" key="3">
    <source>
        <dbReference type="Proteomes" id="UP001203297"/>
    </source>
</evidence>
<feature type="compositionally biased region" description="Low complexity" evidence="1">
    <location>
        <begin position="83"/>
        <end position="97"/>
    </location>
</feature>
<feature type="region of interest" description="Disordered" evidence="1">
    <location>
        <begin position="72"/>
        <end position="123"/>
    </location>
</feature>
<evidence type="ECO:0000256" key="1">
    <source>
        <dbReference type="SAM" id="MobiDB-lite"/>
    </source>
</evidence>
<dbReference type="EMBL" id="WTXG01000077">
    <property type="protein sequence ID" value="KAI0294263.1"/>
    <property type="molecule type" value="Genomic_DNA"/>
</dbReference>
<feature type="compositionally biased region" description="Pro residues" evidence="1">
    <location>
        <begin position="98"/>
        <end position="118"/>
    </location>
</feature>
<sequence>MLTTQTLTVPPRIHSLYSELPPNSRRAANLPFFAPRPLLTPPSSIVCASSNTSNASGSPPLIPRRNSTSRRNAISYHPSQPTSENPFSSQSKSNSTSPSPPPSPSPSPLVLPPSPRPRPAILVSSGYTSEPKLISYTPPLVISLAPARVPRSQREYQAKMVANLLLNRAGRARPMRCARRVSFLRAGYQPSRLSSCVVASDVDEEEVLSEEEEEEEEVVSA</sequence>
<comment type="caution">
    <text evidence="2">The sequence shown here is derived from an EMBL/GenBank/DDBJ whole genome shotgun (WGS) entry which is preliminary data.</text>
</comment>
<name>A0AAD4QKF4_9AGAM</name>
<evidence type="ECO:0000313" key="2">
    <source>
        <dbReference type="EMBL" id="KAI0294263.1"/>
    </source>
</evidence>
<gene>
    <name evidence="2" type="ORF">B0F90DRAFT_1670520</name>
</gene>
<keyword evidence="3" id="KW-1185">Reference proteome</keyword>
<feature type="compositionally biased region" description="Polar residues" evidence="1">
    <location>
        <begin position="72"/>
        <end position="82"/>
    </location>
</feature>
<dbReference type="AlphaFoldDB" id="A0AAD4QKF4"/>
<reference evidence="2" key="1">
    <citation type="journal article" date="2022" name="New Phytol.">
        <title>Evolutionary transition to the ectomycorrhizal habit in the genomes of a hyperdiverse lineage of mushroom-forming fungi.</title>
        <authorList>
            <person name="Looney B."/>
            <person name="Miyauchi S."/>
            <person name="Morin E."/>
            <person name="Drula E."/>
            <person name="Courty P.E."/>
            <person name="Kohler A."/>
            <person name="Kuo A."/>
            <person name="LaButti K."/>
            <person name="Pangilinan J."/>
            <person name="Lipzen A."/>
            <person name="Riley R."/>
            <person name="Andreopoulos W."/>
            <person name="He G."/>
            <person name="Johnson J."/>
            <person name="Nolan M."/>
            <person name="Tritt A."/>
            <person name="Barry K.W."/>
            <person name="Grigoriev I.V."/>
            <person name="Nagy L.G."/>
            <person name="Hibbett D."/>
            <person name="Henrissat B."/>
            <person name="Matheny P.B."/>
            <person name="Labbe J."/>
            <person name="Martin F.M."/>
        </authorList>
    </citation>
    <scope>NUCLEOTIDE SEQUENCE</scope>
    <source>
        <strain evidence="2">BPL690</strain>
    </source>
</reference>
<proteinExistence type="predicted"/>